<dbReference type="InterPro" id="IPR027417">
    <property type="entry name" value="P-loop_NTPase"/>
</dbReference>
<feature type="domain" description="AAA+ ATPase" evidence="2">
    <location>
        <begin position="42"/>
        <end position="182"/>
    </location>
</feature>
<organism evidence="3 4">
    <name type="scientific">Desulfovibrio ferrophilus</name>
    <dbReference type="NCBI Taxonomy" id="241368"/>
    <lineage>
        <taxon>Bacteria</taxon>
        <taxon>Pseudomonadati</taxon>
        <taxon>Thermodesulfobacteriota</taxon>
        <taxon>Desulfovibrionia</taxon>
        <taxon>Desulfovibrionales</taxon>
        <taxon>Desulfovibrionaceae</taxon>
        <taxon>Desulfovibrio</taxon>
    </lineage>
</organism>
<dbReference type="GO" id="GO:0016887">
    <property type="term" value="F:ATP hydrolysis activity"/>
    <property type="evidence" value="ECO:0007669"/>
    <property type="project" value="InterPro"/>
</dbReference>
<evidence type="ECO:0000256" key="1">
    <source>
        <dbReference type="SAM" id="MobiDB-lite"/>
    </source>
</evidence>
<proteinExistence type="predicted"/>
<gene>
    <name evidence="3" type="ORF">DFE_2544</name>
</gene>
<evidence type="ECO:0000313" key="3">
    <source>
        <dbReference type="EMBL" id="BBD09270.1"/>
    </source>
</evidence>
<dbReference type="SMART" id="SM00382">
    <property type="entry name" value="AAA"/>
    <property type="match status" value="1"/>
</dbReference>
<dbReference type="RefSeq" id="WP_126380098.1">
    <property type="nucleotide sequence ID" value="NZ_AP017378.1"/>
</dbReference>
<dbReference type="PANTHER" id="PTHR35894:SF1">
    <property type="entry name" value="PHOSPHORIBULOKINASE _ URIDINE KINASE FAMILY"/>
    <property type="match status" value="1"/>
</dbReference>
<feature type="region of interest" description="Disordered" evidence="1">
    <location>
        <begin position="293"/>
        <end position="336"/>
    </location>
</feature>
<evidence type="ECO:0000259" key="2">
    <source>
        <dbReference type="SMART" id="SM00382"/>
    </source>
</evidence>
<reference evidence="3 4" key="1">
    <citation type="journal article" date="2018" name="Sci. Adv.">
        <title>Multi-heme cytochromes provide a pathway for survival in energy-limited environments.</title>
        <authorList>
            <person name="Deng X."/>
            <person name="Dohmae N."/>
            <person name="Nealson K.H."/>
            <person name="Hashimoto K."/>
            <person name="Okamoto A."/>
        </authorList>
    </citation>
    <scope>NUCLEOTIDE SEQUENCE [LARGE SCALE GENOMIC DNA]</scope>
    <source>
        <strain evidence="3 4">IS5</strain>
    </source>
</reference>
<accession>A0A2Z6B1G3</accession>
<dbReference type="InterPro" id="IPR003593">
    <property type="entry name" value="AAA+_ATPase"/>
</dbReference>
<protein>
    <submittedName>
        <fullName evidence="3">Secretion ATPase, PEP-CTERM locus subfamily</fullName>
    </submittedName>
</protein>
<evidence type="ECO:0000313" key="4">
    <source>
        <dbReference type="Proteomes" id="UP000269883"/>
    </source>
</evidence>
<dbReference type="AlphaFoldDB" id="A0A2Z6B1G3"/>
<dbReference type="PANTHER" id="PTHR35894">
    <property type="entry name" value="GENERAL SECRETION PATHWAY PROTEIN A-RELATED"/>
    <property type="match status" value="1"/>
</dbReference>
<dbReference type="InterPro" id="IPR052026">
    <property type="entry name" value="ExeA_AAA_ATPase_DNA-bind"/>
</dbReference>
<name>A0A2Z6B1G3_9BACT</name>
<dbReference type="Gene3D" id="3.40.50.300">
    <property type="entry name" value="P-loop containing nucleotide triphosphate hydrolases"/>
    <property type="match status" value="1"/>
</dbReference>
<dbReference type="EMBL" id="AP017378">
    <property type="protein sequence ID" value="BBD09270.1"/>
    <property type="molecule type" value="Genomic_DNA"/>
</dbReference>
<dbReference type="SUPFAM" id="SSF52540">
    <property type="entry name" value="P-loop containing nucleoside triphosphate hydrolases"/>
    <property type="match status" value="1"/>
</dbReference>
<dbReference type="KEGG" id="dfl:DFE_2544"/>
<dbReference type="Pfam" id="PF13401">
    <property type="entry name" value="AAA_22"/>
    <property type="match status" value="1"/>
</dbReference>
<dbReference type="CDD" id="cd00009">
    <property type="entry name" value="AAA"/>
    <property type="match status" value="1"/>
</dbReference>
<keyword evidence="4" id="KW-1185">Reference proteome</keyword>
<dbReference type="Proteomes" id="UP000269883">
    <property type="component" value="Chromosome"/>
</dbReference>
<sequence>MYLDYYGLRERPFSLSPNPKFFYPSSAHSAALDHLEYGLTQNLGFILLSGEIGSGKTTLLRRVHSHLGPETEIAIVFNTNLSPSELLKLVLQEFELDSSGDKADLLDRLNDYLISRFAAGKNTVLVIDEAQNLSIPALEEVRMLSNLQTETTPLLQIVLAGQPELAERMRSPELLQLAQRITVHYHLTPLSREETGQYVNHRLLSAGRTGNGLFDSTALDLIHAESGGIPRIINNLCDAALVAGFADGLETLSGDVVREVVEERRKSGCPISVLLADGRKDVALGHVDDSRSPVLNHEELTPGAAPSGLGSESPVSAVVEPPLAPQDESWTANDTQPSARFWARLRRRVIRKRS</sequence>
<dbReference type="InterPro" id="IPR049945">
    <property type="entry name" value="AAA_22"/>
</dbReference>
<dbReference type="OrthoDB" id="9779230at2"/>